<dbReference type="PANTHER" id="PTHR42702">
    <property type="entry name" value="NUCLEOTIDE PYROPHOSPHOHYDROLASE"/>
    <property type="match status" value="1"/>
</dbReference>
<keyword evidence="3" id="KW-1185">Reference proteome</keyword>
<gene>
    <name evidence="2" type="ORF">KDK92_07440</name>
</gene>
<reference evidence="2" key="1">
    <citation type="journal article" date="2021" name="mSystems">
        <title>Bacteria and Archaea Synergistically Convert Glycine Betaine to Biogenic Methane in the Formosa Cold Seep of the South China Sea.</title>
        <authorList>
            <person name="Li L."/>
            <person name="Zhang W."/>
            <person name="Zhang S."/>
            <person name="Song L."/>
            <person name="Sun Q."/>
            <person name="Zhang H."/>
            <person name="Xiang H."/>
            <person name="Dong X."/>
        </authorList>
    </citation>
    <scope>NUCLEOTIDE SEQUENCE</scope>
    <source>
        <strain evidence="2">ZWT</strain>
    </source>
</reference>
<dbReference type="PANTHER" id="PTHR42702:SF1">
    <property type="entry name" value="REGULATORY PROTEIN FOR BETA-LACTAMASE"/>
    <property type="match status" value="1"/>
</dbReference>
<sequence>MEIKEAQELVYDHLKKIGYTEIETIPTHAFLHLIEEMGEVARTLLHKETKRASLKYSTEPSDIEDEVADVFWQTLKLASYLDIDLEESFMKKFEKNKAKNKNLK</sequence>
<dbReference type="Proteomes" id="UP001056429">
    <property type="component" value="Unassembled WGS sequence"/>
</dbReference>
<proteinExistence type="predicted"/>
<evidence type="ECO:0000313" key="3">
    <source>
        <dbReference type="Proteomes" id="UP001056429"/>
    </source>
</evidence>
<comment type="caution">
    <text evidence="2">The sequence shown here is derived from an EMBL/GenBank/DDBJ whole genome shotgun (WGS) entry which is preliminary data.</text>
</comment>
<reference evidence="2" key="2">
    <citation type="submission" date="2021-04" db="EMBL/GenBank/DDBJ databases">
        <authorList>
            <person name="Dong X."/>
        </authorList>
    </citation>
    <scope>NUCLEOTIDE SEQUENCE</scope>
    <source>
        <strain evidence="2">ZWT</strain>
    </source>
</reference>
<name>A0A9J6NYQ4_9CLOT</name>
<dbReference type="RefSeq" id="WP_250858561.1">
    <property type="nucleotide sequence ID" value="NZ_JAGSOJ010000001.1"/>
</dbReference>
<dbReference type="Gene3D" id="1.10.287.1080">
    <property type="entry name" value="MazG-like"/>
    <property type="match status" value="1"/>
</dbReference>
<dbReference type="Pfam" id="PF03819">
    <property type="entry name" value="MazG"/>
    <property type="match status" value="1"/>
</dbReference>
<accession>A0A9J6NYQ4</accession>
<dbReference type="InterPro" id="IPR004518">
    <property type="entry name" value="MazG-like_dom"/>
</dbReference>
<evidence type="ECO:0000259" key="1">
    <source>
        <dbReference type="Pfam" id="PF03819"/>
    </source>
</evidence>
<dbReference type="AlphaFoldDB" id="A0A9J6NYQ4"/>
<protein>
    <recommendedName>
        <fullName evidence="1">NTP pyrophosphohydrolase MazG-like domain-containing protein</fullName>
    </recommendedName>
</protein>
<dbReference type="SUPFAM" id="SSF101386">
    <property type="entry name" value="all-alpha NTP pyrophosphatases"/>
    <property type="match status" value="1"/>
</dbReference>
<evidence type="ECO:0000313" key="2">
    <source>
        <dbReference type="EMBL" id="MCM1989570.1"/>
    </source>
</evidence>
<feature type="domain" description="NTP pyrophosphohydrolase MazG-like" evidence="1">
    <location>
        <begin position="31"/>
        <end position="101"/>
    </location>
</feature>
<organism evidence="2 3">
    <name type="scientific">Oceanirhabdus seepicola</name>
    <dbReference type="NCBI Taxonomy" id="2828781"/>
    <lineage>
        <taxon>Bacteria</taxon>
        <taxon>Bacillati</taxon>
        <taxon>Bacillota</taxon>
        <taxon>Clostridia</taxon>
        <taxon>Eubacteriales</taxon>
        <taxon>Clostridiaceae</taxon>
        <taxon>Oceanirhabdus</taxon>
    </lineage>
</organism>
<dbReference type="EMBL" id="JAGSOJ010000001">
    <property type="protein sequence ID" value="MCM1989570.1"/>
    <property type="molecule type" value="Genomic_DNA"/>
</dbReference>